<keyword evidence="3" id="KW-1185">Reference proteome</keyword>
<gene>
    <name evidence="2" type="ORF">POCTA_138.1.T0050069</name>
</gene>
<dbReference type="Proteomes" id="UP000683925">
    <property type="component" value="Unassembled WGS sequence"/>
</dbReference>
<dbReference type="OrthoDB" id="299705at2759"/>
<reference evidence="2" key="1">
    <citation type="submission" date="2021-01" db="EMBL/GenBank/DDBJ databases">
        <authorList>
            <consortium name="Genoscope - CEA"/>
            <person name="William W."/>
        </authorList>
    </citation>
    <scope>NUCLEOTIDE SEQUENCE</scope>
</reference>
<keyword evidence="1" id="KW-0175">Coiled coil</keyword>
<name>A0A8S1S0Q1_PAROT</name>
<dbReference type="AlphaFoldDB" id="A0A8S1S0Q1"/>
<sequence>MSLSCPSEQFNTEYYTLLNGLEQSFFKQEADQRDLMQLILSIAHLVEYFDLKKDPIKEYFLEKMQFILSRPFTICNLKKKEEETIHLETRKSHHSHFSQNVQKLEMLSQLQSNLEENEETIKLLQEDYEQQLKDQTLLVQIDLNNQMGKFKNKLLHRKNKSLYSPCRANVEEDKIKRQNRLNTYQSSNYQNACQEHIYLDDACSFATLQNQ</sequence>
<comment type="caution">
    <text evidence="2">The sequence shown here is derived from an EMBL/GenBank/DDBJ whole genome shotgun (WGS) entry which is preliminary data.</text>
</comment>
<protein>
    <submittedName>
        <fullName evidence="2">Uncharacterized protein</fullName>
    </submittedName>
</protein>
<dbReference type="OMA" id="PCRANVE"/>
<feature type="coiled-coil region" evidence="1">
    <location>
        <begin position="100"/>
        <end position="134"/>
    </location>
</feature>
<proteinExistence type="predicted"/>
<dbReference type="EMBL" id="CAJJDP010000004">
    <property type="protein sequence ID" value="CAD8133786.1"/>
    <property type="molecule type" value="Genomic_DNA"/>
</dbReference>
<organism evidence="2 3">
    <name type="scientific">Paramecium octaurelia</name>
    <dbReference type="NCBI Taxonomy" id="43137"/>
    <lineage>
        <taxon>Eukaryota</taxon>
        <taxon>Sar</taxon>
        <taxon>Alveolata</taxon>
        <taxon>Ciliophora</taxon>
        <taxon>Intramacronucleata</taxon>
        <taxon>Oligohymenophorea</taxon>
        <taxon>Peniculida</taxon>
        <taxon>Parameciidae</taxon>
        <taxon>Paramecium</taxon>
    </lineage>
</organism>
<evidence type="ECO:0000313" key="3">
    <source>
        <dbReference type="Proteomes" id="UP000683925"/>
    </source>
</evidence>
<accession>A0A8S1S0Q1</accession>
<evidence type="ECO:0000313" key="2">
    <source>
        <dbReference type="EMBL" id="CAD8133786.1"/>
    </source>
</evidence>
<evidence type="ECO:0000256" key="1">
    <source>
        <dbReference type="SAM" id="Coils"/>
    </source>
</evidence>